<name>A0A0A7A427_SHIDY</name>
<dbReference type="EMBL" id="CP006736">
    <property type="protein sequence ID" value="AHA68799.1"/>
    <property type="molecule type" value="Genomic_DNA"/>
</dbReference>
<reference evidence="1 2" key="1">
    <citation type="submission" date="2013-09" db="EMBL/GenBank/DDBJ databases">
        <title>Comparative genomics of Sd1617 to representative strains in evaluating its pathogenesis.</title>
        <authorList>
            <person name="Aksomboon Vongsawan A."/>
            <person name="Kapatral V."/>
            <person name="Vaisvil B."/>
            <person name="Serichantalergs O."/>
            <person name="Hale T.L."/>
            <person name="Mason C.J."/>
        </authorList>
    </citation>
    <scope>NUCLEOTIDE SEQUENCE [LARGE SCALE GENOMIC DNA]</scope>
    <source>
        <strain evidence="1 2">1617</strain>
    </source>
</reference>
<dbReference type="KEGG" id="sdz:Asd1617_05972"/>
<accession>A0A0A7A427</accession>
<dbReference type="Proteomes" id="UP000031647">
    <property type="component" value="Chromosome"/>
</dbReference>
<organism evidence="1 2">
    <name type="scientific">Shigella dysenteriae 1617</name>
    <dbReference type="NCBI Taxonomy" id="754093"/>
    <lineage>
        <taxon>Bacteria</taxon>
        <taxon>Pseudomonadati</taxon>
        <taxon>Pseudomonadota</taxon>
        <taxon>Gammaproteobacteria</taxon>
        <taxon>Enterobacterales</taxon>
        <taxon>Enterobacteriaceae</taxon>
        <taxon>Shigella</taxon>
    </lineage>
</organism>
<evidence type="ECO:0000313" key="1">
    <source>
        <dbReference type="EMBL" id="AHA68799.1"/>
    </source>
</evidence>
<gene>
    <name evidence="1" type="ORF">Asd1617_05972</name>
</gene>
<protein>
    <submittedName>
        <fullName evidence="1">Uncharacterized protein</fullName>
    </submittedName>
</protein>
<evidence type="ECO:0000313" key="2">
    <source>
        <dbReference type="Proteomes" id="UP000031647"/>
    </source>
</evidence>
<sequence>MNRGRIGYLCLFLSHCRLYWLFNARLTGLISVSELKNN</sequence>
<proteinExistence type="predicted"/>
<dbReference type="HOGENOM" id="CLU_3332971_0_0_6"/>
<dbReference type="AlphaFoldDB" id="A0A0A7A427"/>